<evidence type="ECO:0000313" key="1">
    <source>
        <dbReference type="EMBL" id="KAJ0080071.1"/>
    </source>
</evidence>
<reference evidence="2" key="1">
    <citation type="journal article" date="2023" name="G3 (Bethesda)">
        <title>Genome assembly and association tests identify interacting loci associated with vigor, precocity, and sex in interspecific pistachio rootstocks.</title>
        <authorList>
            <person name="Palmer W."/>
            <person name="Jacygrad E."/>
            <person name="Sagayaradj S."/>
            <person name="Cavanaugh K."/>
            <person name="Han R."/>
            <person name="Bertier L."/>
            <person name="Beede B."/>
            <person name="Kafkas S."/>
            <person name="Golino D."/>
            <person name="Preece J."/>
            <person name="Michelmore R."/>
        </authorList>
    </citation>
    <scope>NUCLEOTIDE SEQUENCE [LARGE SCALE GENOMIC DNA]</scope>
</reference>
<name>A0ACC1A2L5_9ROSI</name>
<keyword evidence="2" id="KW-1185">Reference proteome</keyword>
<gene>
    <name evidence="1" type="ORF">Patl1_23654</name>
</gene>
<evidence type="ECO:0000313" key="2">
    <source>
        <dbReference type="Proteomes" id="UP001164250"/>
    </source>
</evidence>
<sequence length="82" mass="9496">MPNGRWSPFQRQQQWSCRGMNFGHCLGNQLPCSSFQIKTQTLLSSGFMLRWKRFAMDNKLEIGDACVFELLDYSTKCPETVV</sequence>
<protein>
    <submittedName>
        <fullName evidence="1">Uncharacterized protein</fullName>
    </submittedName>
</protein>
<organism evidence="1 2">
    <name type="scientific">Pistacia atlantica</name>
    <dbReference type="NCBI Taxonomy" id="434234"/>
    <lineage>
        <taxon>Eukaryota</taxon>
        <taxon>Viridiplantae</taxon>
        <taxon>Streptophyta</taxon>
        <taxon>Embryophyta</taxon>
        <taxon>Tracheophyta</taxon>
        <taxon>Spermatophyta</taxon>
        <taxon>Magnoliopsida</taxon>
        <taxon>eudicotyledons</taxon>
        <taxon>Gunneridae</taxon>
        <taxon>Pentapetalae</taxon>
        <taxon>rosids</taxon>
        <taxon>malvids</taxon>
        <taxon>Sapindales</taxon>
        <taxon>Anacardiaceae</taxon>
        <taxon>Pistacia</taxon>
    </lineage>
</organism>
<comment type="caution">
    <text evidence="1">The sequence shown here is derived from an EMBL/GenBank/DDBJ whole genome shotgun (WGS) entry which is preliminary data.</text>
</comment>
<dbReference type="EMBL" id="CM047909">
    <property type="protein sequence ID" value="KAJ0080071.1"/>
    <property type="molecule type" value="Genomic_DNA"/>
</dbReference>
<proteinExistence type="predicted"/>
<accession>A0ACC1A2L5</accession>
<dbReference type="Proteomes" id="UP001164250">
    <property type="component" value="Chromosome 13"/>
</dbReference>